<comment type="caution">
    <text evidence="1">The sequence shown here is derived from an EMBL/GenBank/DDBJ whole genome shotgun (WGS) entry which is preliminary data.</text>
</comment>
<name>A0A5J4VQH2_9EUKA</name>
<organism evidence="1 2">
    <name type="scientific">Streblomastix strix</name>
    <dbReference type="NCBI Taxonomy" id="222440"/>
    <lineage>
        <taxon>Eukaryota</taxon>
        <taxon>Metamonada</taxon>
        <taxon>Preaxostyla</taxon>
        <taxon>Oxymonadida</taxon>
        <taxon>Streblomastigidae</taxon>
        <taxon>Streblomastix</taxon>
    </lineage>
</organism>
<protein>
    <submittedName>
        <fullName evidence="1">Uncharacterized protein</fullName>
    </submittedName>
</protein>
<evidence type="ECO:0000313" key="1">
    <source>
        <dbReference type="EMBL" id="KAA6384897.1"/>
    </source>
</evidence>
<dbReference type="Proteomes" id="UP000324800">
    <property type="component" value="Unassembled WGS sequence"/>
</dbReference>
<dbReference type="EMBL" id="SNRW01005526">
    <property type="protein sequence ID" value="KAA6384897.1"/>
    <property type="molecule type" value="Genomic_DNA"/>
</dbReference>
<evidence type="ECO:0000313" key="2">
    <source>
        <dbReference type="Proteomes" id="UP000324800"/>
    </source>
</evidence>
<proteinExistence type="predicted"/>
<sequence length="124" mass="14315">MLQRTEQLKNELILVRFSCFTSVYLDYETNHPCSYPIVPCSAKSGQVISFWYLFPGHILVYRVYADFLSGHGCPKDSRVLETLFFLTSSIKSSNLLFFQDPEVDSQKLDEFELKLLVDALSFLD</sequence>
<reference evidence="1 2" key="1">
    <citation type="submission" date="2019-03" db="EMBL/GenBank/DDBJ databases">
        <title>Single cell metagenomics reveals metabolic interactions within the superorganism composed of flagellate Streblomastix strix and complex community of Bacteroidetes bacteria on its surface.</title>
        <authorList>
            <person name="Treitli S.C."/>
            <person name="Kolisko M."/>
            <person name="Husnik F."/>
            <person name="Keeling P."/>
            <person name="Hampl V."/>
        </authorList>
    </citation>
    <scope>NUCLEOTIDE SEQUENCE [LARGE SCALE GENOMIC DNA]</scope>
    <source>
        <strain evidence="1">ST1C</strain>
    </source>
</reference>
<gene>
    <name evidence="1" type="ORF">EZS28_019577</name>
</gene>
<accession>A0A5J4VQH2</accession>
<dbReference type="AlphaFoldDB" id="A0A5J4VQH2"/>